<dbReference type="AlphaFoldDB" id="A0A392RHY8"/>
<accession>A0A392RHY8</accession>
<proteinExistence type="predicted"/>
<reference evidence="1 2" key="1">
    <citation type="journal article" date="2018" name="Front. Plant Sci.">
        <title>Red Clover (Trifolium pratense) and Zigzag Clover (T. medium) - A Picture of Genomic Similarities and Differences.</title>
        <authorList>
            <person name="Dluhosova J."/>
            <person name="Istvanek J."/>
            <person name="Nedelnik J."/>
            <person name="Repkova J."/>
        </authorList>
    </citation>
    <scope>NUCLEOTIDE SEQUENCE [LARGE SCALE GENOMIC DNA]</scope>
    <source>
        <strain evidence="2">cv. 10/8</strain>
        <tissue evidence="1">Leaf</tissue>
    </source>
</reference>
<feature type="non-terminal residue" evidence="1">
    <location>
        <position position="1"/>
    </location>
</feature>
<keyword evidence="2" id="KW-1185">Reference proteome</keyword>
<name>A0A392RHY8_9FABA</name>
<evidence type="ECO:0000313" key="1">
    <source>
        <dbReference type="EMBL" id="MCI35205.1"/>
    </source>
</evidence>
<comment type="caution">
    <text evidence="1">The sequence shown here is derived from an EMBL/GenBank/DDBJ whole genome shotgun (WGS) entry which is preliminary data.</text>
</comment>
<protein>
    <submittedName>
        <fullName evidence="1">Uncharacterized protein</fullName>
    </submittedName>
</protein>
<feature type="non-terminal residue" evidence="1">
    <location>
        <position position="79"/>
    </location>
</feature>
<dbReference type="Proteomes" id="UP000265520">
    <property type="component" value="Unassembled WGS sequence"/>
</dbReference>
<dbReference type="EMBL" id="LXQA010221226">
    <property type="protein sequence ID" value="MCI35205.1"/>
    <property type="molecule type" value="Genomic_DNA"/>
</dbReference>
<organism evidence="1 2">
    <name type="scientific">Trifolium medium</name>
    <dbReference type="NCBI Taxonomy" id="97028"/>
    <lineage>
        <taxon>Eukaryota</taxon>
        <taxon>Viridiplantae</taxon>
        <taxon>Streptophyta</taxon>
        <taxon>Embryophyta</taxon>
        <taxon>Tracheophyta</taxon>
        <taxon>Spermatophyta</taxon>
        <taxon>Magnoliopsida</taxon>
        <taxon>eudicotyledons</taxon>
        <taxon>Gunneridae</taxon>
        <taxon>Pentapetalae</taxon>
        <taxon>rosids</taxon>
        <taxon>fabids</taxon>
        <taxon>Fabales</taxon>
        <taxon>Fabaceae</taxon>
        <taxon>Papilionoideae</taxon>
        <taxon>50 kb inversion clade</taxon>
        <taxon>NPAAA clade</taxon>
        <taxon>Hologalegina</taxon>
        <taxon>IRL clade</taxon>
        <taxon>Trifolieae</taxon>
        <taxon>Trifolium</taxon>
    </lineage>
</organism>
<sequence>IVGITGFQIPNIQIPISIGISHVTSAMDSPARTLDDVERRLEERLTQFQLQRTTDMEEIRLMLRAQADRSSPDSTSRHG</sequence>
<evidence type="ECO:0000313" key="2">
    <source>
        <dbReference type="Proteomes" id="UP000265520"/>
    </source>
</evidence>